<dbReference type="AlphaFoldDB" id="A0A1H7VV98"/>
<dbReference type="OrthoDB" id="9803597at2"/>
<evidence type="ECO:0000313" key="1">
    <source>
        <dbReference type="EMBL" id="SEM13181.1"/>
    </source>
</evidence>
<dbReference type="PANTHER" id="PTHR23244">
    <property type="entry name" value="KELCH REPEAT DOMAIN"/>
    <property type="match status" value="1"/>
</dbReference>
<dbReference type="Pfam" id="PF24996">
    <property type="entry name" value="NANM"/>
    <property type="match status" value="2"/>
</dbReference>
<protein>
    <submittedName>
        <fullName evidence="1">Kelch motif-containing protein</fullName>
    </submittedName>
</protein>
<evidence type="ECO:0000313" key="2">
    <source>
        <dbReference type="Proteomes" id="UP000198984"/>
    </source>
</evidence>
<dbReference type="STRING" id="573321.SAMN04488505_103462"/>
<organism evidence="1 2">
    <name type="scientific">Chitinophaga rupis</name>
    <dbReference type="NCBI Taxonomy" id="573321"/>
    <lineage>
        <taxon>Bacteria</taxon>
        <taxon>Pseudomonadati</taxon>
        <taxon>Bacteroidota</taxon>
        <taxon>Chitinophagia</taxon>
        <taxon>Chitinophagales</taxon>
        <taxon>Chitinophagaceae</taxon>
        <taxon>Chitinophaga</taxon>
    </lineage>
</organism>
<keyword evidence="2" id="KW-1185">Reference proteome</keyword>
<name>A0A1H7VV98_9BACT</name>
<dbReference type="InterPro" id="IPR056734">
    <property type="entry name" value="NANM"/>
</dbReference>
<dbReference type="SUPFAM" id="SSF117281">
    <property type="entry name" value="Kelch motif"/>
    <property type="match status" value="1"/>
</dbReference>
<reference evidence="1 2" key="1">
    <citation type="submission" date="2016-10" db="EMBL/GenBank/DDBJ databases">
        <authorList>
            <person name="de Groot N.N."/>
        </authorList>
    </citation>
    <scope>NUCLEOTIDE SEQUENCE [LARGE SCALE GENOMIC DNA]</scope>
    <source>
        <strain evidence="1 2">DSM 21039</strain>
    </source>
</reference>
<proteinExistence type="predicted"/>
<gene>
    <name evidence="1" type="ORF">SAMN04488505_103462</name>
</gene>
<dbReference type="Proteomes" id="UP000198984">
    <property type="component" value="Unassembled WGS sequence"/>
</dbReference>
<accession>A0A1H7VV98</accession>
<dbReference type="InterPro" id="IPR015915">
    <property type="entry name" value="Kelch-typ_b-propeller"/>
</dbReference>
<dbReference type="EMBL" id="FOBB01000003">
    <property type="protein sequence ID" value="SEM13181.1"/>
    <property type="molecule type" value="Genomic_DNA"/>
</dbReference>
<dbReference type="PANTHER" id="PTHR23244:SF498">
    <property type="entry name" value="C2 DOMAIN-CONTAINING PROTEIN"/>
    <property type="match status" value="1"/>
</dbReference>
<sequence length="355" mass="37705">MHGGSIVTQAGYHWDTLPAIPDKTGFAGSFAGVANGALIVAGGSNFPNGGTPWNGGKKVWSDRIFVLEHPQGHWKEAGKLPRPLGYGVSVSTENGLICIGGSNAEGHYSDVFLISWQQGQIAVTVMPSLPEPLANACGVMADSCIYVAGGLRAPDAQVAAGDFYMLDLKDTAAARHWRTLPSWPGPARMLGVAGALGHDFFLFSGATLKNGKREYLKDAYRYNPETGWRKCADMPYATVAAPTPALASNDHVLHIFGGDTGKDAEKAAALRERHPGFSDEILTYDLNTDAWVRSGKIDTHRNGDAVTNPNASIWAPVTTAFVQWNGLLVFPGGEVRPGTRTPNVLTATAAGAQQH</sequence>
<dbReference type="Gene3D" id="2.120.10.80">
    <property type="entry name" value="Kelch-type beta propeller"/>
    <property type="match status" value="1"/>
</dbReference>